<name>A0A0W8E677_9ZZZZ</name>
<dbReference type="CDD" id="cd00077">
    <property type="entry name" value="HDc"/>
    <property type="match status" value="1"/>
</dbReference>
<comment type="caution">
    <text evidence="2">The sequence shown here is derived from an EMBL/GenBank/DDBJ whole genome shotgun (WGS) entry which is preliminary data.</text>
</comment>
<evidence type="ECO:0000313" key="2">
    <source>
        <dbReference type="EMBL" id="KUG04123.1"/>
    </source>
</evidence>
<dbReference type="InterPro" id="IPR006674">
    <property type="entry name" value="HD_domain"/>
</dbReference>
<dbReference type="EMBL" id="LNQE01001858">
    <property type="protein sequence ID" value="KUG04123.1"/>
    <property type="molecule type" value="Genomic_DNA"/>
</dbReference>
<accession>A0A0W8E677</accession>
<protein>
    <recommendedName>
        <fullName evidence="1">HD domain-containing protein</fullName>
    </recommendedName>
</protein>
<dbReference type="AlphaFoldDB" id="A0A0W8E677"/>
<dbReference type="InterPro" id="IPR003607">
    <property type="entry name" value="HD/PDEase_dom"/>
</dbReference>
<proteinExistence type="predicted"/>
<organism evidence="2">
    <name type="scientific">hydrocarbon metagenome</name>
    <dbReference type="NCBI Taxonomy" id="938273"/>
    <lineage>
        <taxon>unclassified sequences</taxon>
        <taxon>metagenomes</taxon>
        <taxon>ecological metagenomes</taxon>
    </lineage>
</organism>
<dbReference type="Pfam" id="PF01966">
    <property type="entry name" value="HD"/>
    <property type="match status" value="1"/>
</dbReference>
<gene>
    <name evidence="2" type="ORF">ASZ90_018485</name>
</gene>
<reference evidence="2" key="1">
    <citation type="journal article" date="2015" name="Proc. Natl. Acad. Sci. U.S.A.">
        <title>Networks of energetic and metabolic interactions define dynamics in microbial communities.</title>
        <authorList>
            <person name="Embree M."/>
            <person name="Liu J.K."/>
            <person name="Al-Bassam M.M."/>
            <person name="Zengler K."/>
        </authorList>
    </citation>
    <scope>NUCLEOTIDE SEQUENCE</scope>
</reference>
<feature type="domain" description="HD" evidence="1">
    <location>
        <begin position="36"/>
        <end position="131"/>
    </location>
</feature>
<evidence type="ECO:0000259" key="1">
    <source>
        <dbReference type="Pfam" id="PF01966"/>
    </source>
</evidence>
<sequence length="219" mass="24289">MVTLSEIKQNPIINAFIEKGNEHLGAMGYTDHGYLHVSLVSMLSREILLKMGYDRRTAELAGIAGYIHDIGNVINRQGHSQSGAIMAMGILKKLDMDMDENAIICAAIGNHDEGMGHPVNAVAAALILADKSHVHRNRVRNTGLAAFDIHDRVNYAVQYSIVDIDPENNLITMELEIDTEICPVMDYFEIFLHRMILCRRAAGFLGCEFELIINGAKLL</sequence>
<dbReference type="Gene3D" id="1.10.3210.10">
    <property type="entry name" value="Hypothetical protein af1432"/>
    <property type="match status" value="1"/>
</dbReference>
<dbReference type="SUPFAM" id="SSF109604">
    <property type="entry name" value="HD-domain/PDEase-like"/>
    <property type="match status" value="1"/>
</dbReference>